<dbReference type="EMBL" id="MH910495">
    <property type="protein sequence ID" value="AZP54137.1"/>
    <property type="molecule type" value="Genomic_DNA"/>
</dbReference>
<evidence type="ECO:0000313" key="34">
    <source>
        <dbReference type="Proteomes" id="UP000422299"/>
    </source>
</evidence>
<protein>
    <submittedName>
        <fullName evidence="26">ASFV G ACD 00270 CDS protein</fullName>
    </submittedName>
    <submittedName>
        <fullName evidence="12">ASFV G ACD 00270 protein</fullName>
    </submittedName>
    <submittedName>
        <fullName evidence="2 19">ASFV-G-ACD-00270</fullName>
    </submittedName>
    <submittedName>
        <fullName evidence="8">ASFV_Ch_ACD_00270</fullName>
    </submittedName>
    <submittedName>
        <fullName evidence="1 14">ASFV_G_ACD_00270</fullName>
    </submittedName>
</protein>
<evidence type="ECO:0000313" key="8">
    <source>
        <dbReference type="EMBL" id="QDL88034.1"/>
    </source>
</evidence>
<evidence type="ECO:0000313" key="28">
    <source>
        <dbReference type="EMBL" id="VVW94002.1"/>
    </source>
</evidence>
<dbReference type="Proteomes" id="UP000345145">
    <property type="component" value="Segment"/>
</dbReference>
<dbReference type="Proteomes" id="UP000593778">
    <property type="component" value="Segment"/>
</dbReference>
<dbReference type="EMBL" id="FR682468">
    <property type="protein sequence ID" value="CAD2068363.1"/>
    <property type="molecule type" value="Genomic_DNA"/>
</dbReference>
<evidence type="ECO:0000313" key="36">
    <source>
        <dbReference type="Proteomes" id="UP000510925"/>
    </source>
</evidence>
<dbReference type="EMBL" id="MW306190">
    <property type="protein sequence ID" value="QUQ60110.1"/>
    <property type="molecule type" value="Genomic_DNA"/>
</dbReference>
<dbReference type="EMBL" id="LR536725">
    <property type="protein sequence ID" value="VFV47936.1"/>
    <property type="molecule type" value="Genomic_DNA"/>
</dbReference>
<reference evidence="21" key="21">
    <citation type="submission" date="2021-02" db="EMBL/GenBank/DDBJ databases">
        <authorList>
            <person name="Sun E.C."/>
            <person name="Zhang Z.J."/>
            <person name="Wang Z.L."/>
            <person name="He X.J."/>
            <person name="Zhao D.M."/>
            <person name="Bu Z.G."/>
        </authorList>
    </citation>
    <scope>NUCLEOTIDE SEQUENCE</scope>
    <source>
        <strain evidence="21">Pig/Heilongjiang/HRB1/2020</strain>
    </source>
</reference>
<dbReference type="EMBL" id="MN172368">
    <property type="protein sequence ID" value="QGJ83366.1"/>
    <property type="molecule type" value="Genomic_DNA"/>
</dbReference>
<dbReference type="Proteomes" id="UP000422299">
    <property type="component" value="Segment"/>
</dbReference>
<dbReference type="Proteomes" id="UP000290386">
    <property type="component" value="Segment"/>
</dbReference>
<reference evidence="9 32" key="8">
    <citation type="journal article" date="2019" name="Transbound. Emerg. Dis.">
        <title>Newly emerged African swine fever virus strain Belgium/Etalle/wb/2018 : complete genomic sequence and comparative analysis with reference p72 genotype II strains.</title>
        <authorList>
            <person name="Gilliaux G."/>
            <person name="Garigliany M."/>
            <person name="Licoppe A."/>
            <person name="Paternostre J."/>
            <person name="Lesenfants C."/>
            <person name="Linden A."/>
            <person name="Desmecht D."/>
        </authorList>
    </citation>
    <scope>NUCLEOTIDE SEQUENCE [LARGE SCALE GENOMIC DNA]</scope>
    <source>
        <strain evidence="9 32">Belgium/Etalle/wb/2018</strain>
    </source>
</reference>
<dbReference type="Proteomes" id="UP000326051">
    <property type="component" value="Segment"/>
</dbReference>
<name>A0A2X0RVJ0_ASF</name>
<dbReference type="Proteomes" id="UP000267045">
    <property type="component" value="Segment"/>
</dbReference>
<organismHost>
    <name type="scientific">Ornithodoros</name>
    <name type="common">relapsing fever ticks</name>
    <dbReference type="NCBI Taxonomy" id="6937"/>
</organismHost>
<dbReference type="Proteomes" id="UP000316600">
    <property type="component" value="Segment"/>
</dbReference>
<reference evidence="13" key="12">
    <citation type="submission" date="2019-05" db="EMBL/GenBank/DDBJ databases">
        <title>Genome Sequences of Two African Swine Fever Virus Genotype II Isolates from wild boar in China.</title>
        <authorList>
            <person name="Ren Z."/>
            <person name="Guo H."/>
            <person name="Tu C."/>
        </authorList>
    </citation>
    <scope>NUCLEOTIDE SEQUENCE</scope>
    <source>
        <strain evidence="13">CN/2019/InnerMongolia-AES01</strain>
    </source>
</reference>
<dbReference type="Proteomes" id="UP000593631">
    <property type="component" value="Segment"/>
</dbReference>
<organismHost>
    <name type="scientific">Phacochoerus aethiopicus</name>
    <name type="common">Warthog</name>
    <dbReference type="NCBI Taxonomy" id="85517"/>
</organismHost>
<reference evidence="21" key="20">
    <citation type="journal article" date="2021" name="Sci. China Life Sci.">
        <title>Emergence and prevalence of naturally occurring lower virulent African swine fever viruses in domestic pigs in China in 2020.</title>
        <authorList>
            <person name="Sun E."/>
            <person name="Zhang Z."/>
            <person name="Wang Z."/>
            <person name="He X."/>
            <person name="Zhang X."/>
            <person name="Wang L."/>
            <person name="Wang W."/>
            <person name="Huang L."/>
            <person name="Xi F."/>
            <person name="Huangfu H."/>
            <person name="Tsegay G."/>
            <person name="Huo H."/>
            <person name="Sun J."/>
            <person name="Tian Z."/>
            <person name="Xia W."/>
            <person name="Yu X."/>
            <person name="Li F."/>
            <person name="Liu R."/>
            <person name="Guan Y."/>
            <person name="Zhao D."/>
            <person name="Bu Z."/>
        </authorList>
    </citation>
    <scope>NUCLEOTIDE SEQUENCE</scope>
    <source>
        <strain evidence="21">Pig/Heilongjiang/HRB1/2020</strain>
    </source>
</reference>
<evidence type="ECO:0000313" key="25">
    <source>
        <dbReference type="EMBL" id="QUQ60470.1"/>
    </source>
</evidence>
<evidence type="ECO:0000313" key="20">
    <source>
        <dbReference type="EMBL" id="QPB67529.1"/>
    </source>
</evidence>
<reference evidence="6" key="5">
    <citation type="journal article" date="2019" name="Emerg. Microbes Infect.">
        <title>Genome sequences derived from pig and dried blood pig feed samples provide important insights into the transmission of African swine fever virus in China in 2018.</title>
        <authorList>
            <person name="Wen X."/>
            <person name="He X."/>
            <person name="Zhang X."/>
            <person name="Zhang X."/>
            <person name="Liu L."/>
            <person name="Guan Y."/>
            <person name="Zhang Y."/>
            <person name="Bu Z."/>
        </authorList>
    </citation>
    <scope>NUCLEOTIDE SEQUENCE [LARGE SCALE GENOMIC DNA]</scope>
    <source>
        <strain evidence="7">DB/LN/2018</strain>
        <strain evidence="6">Pig/HLJ/2018</strain>
    </source>
</reference>
<evidence type="ECO:0000313" key="2">
    <source>
        <dbReference type="EMBL" id="AZP54137.1"/>
    </source>
</evidence>
<evidence type="ECO:0000313" key="17">
    <source>
        <dbReference type="EMBL" id="QOW02992.1"/>
    </source>
</evidence>
<evidence type="ECO:0000313" key="1">
    <source>
        <dbReference type="EMBL" id="AYW33982.1"/>
    </source>
</evidence>
<dbReference type="Proteomes" id="UP000594088">
    <property type="component" value="Segment"/>
</dbReference>
<dbReference type="Proteomes" id="UP000594604">
    <property type="component" value="Segment"/>
</dbReference>
<evidence type="ECO:0000313" key="22">
    <source>
        <dbReference type="EMBL" id="QTE18927.1"/>
    </source>
</evidence>
<dbReference type="EMBL" id="MK645909">
    <property type="protein sequence ID" value="QDL88034.1"/>
    <property type="molecule type" value="Genomic_DNA"/>
</dbReference>
<evidence type="ECO:0000313" key="29">
    <source>
        <dbReference type="EMBL" id="VVW94009.1"/>
    </source>
</evidence>
<dbReference type="EMBL" id="LR722600">
    <property type="protein sequence ID" value="VVW94009.1"/>
    <property type="molecule type" value="Genomic_DNA"/>
</dbReference>
<proteinExistence type="predicted"/>
<dbReference type="Proteomes" id="UP000141072">
    <property type="component" value="Segment"/>
</dbReference>
<dbReference type="EMBL" id="MW396979">
    <property type="protein sequence ID" value="QTE18927.1"/>
    <property type="molecule type" value="Genomic_DNA"/>
</dbReference>
<reference evidence="23" key="19">
    <citation type="journal article" date="2021" name="Pathogens">
        <title>Comparative Analysis of Full Genome Sequences of African Swine Fever Virus Isolates Taken from Wild Boars in Russia in 2019.</title>
        <authorList>
            <person name="Mazloum A."/>
            <person name="van Schalkwyk A."/>
            <person name="Shotin A."/>
            <person name="Igolkin A."/>
            <person name="Shevchenko I."/>
            <person name="Gruzdev K.N."/>
            <person name="Vlasova N."/>
        </authorList>
    </citation>
    <scope>NUCLEOTIDE SEQUENCE</scope>
    <source>
        <strain evidence="23">ASFV/Amur 19/WB-6905</strain>
        <strain evidence="24">ASFV/Primorsky 19/WB-6723</strain>
        <strain evidence="25">ASFV/Ulyanovsk 19/WB-5699</strain>
    </source>
</reference>
<dbReference type="EMBL" id="LS478113">
    <property type="protein sequence ID" value="SPS73427.1"/>
    <property type="molecule type" value="Genomic_DNA"/>
</dbReference>
<evidence type="ECO:0000313" key="37">
    <source>
        <dbReference type="Proteomes" id="UP000594604"/>
    </source>
</evidence>
<reference evidence="12 35" key="9">
    <citation type="journal article" date="2019" name="Viruses">
        <title>A Simple Method for Sample Preparation to Facilitate Efficient Whole-Genome Sequencing of African Swine Fever Virus.</title>
        <authorList>
            <person name="Olasz F."/>
            <person name="Meszaros I."/>
            <person name="Marton S."/>
            <person name="Kajan G.L."/>
            <person name="Tamas V."/>
            <person name="Locsmandi G."/>
            <person name="Magyar T."/>
            <person name="Balint A."/>
            <person name="Banyai K."/>
            <person name="Zadori Z."/>
        </authorList>
    </citation>
    <scope>NUCLEOTIDE SEQUENCE [LARGE SCALE GENOMIC DNA]</scope>
    <source>
        <strain evidence="12 35">ASFV_HU_2018</strain>
    </source>
</reference>
<evidence type="ECO:0000313" key="13">
    <source>
        <dbReference type="EMBL" id="QIA61417.1"/>
    </source>
</evidence>
<dbReference type="Proteomes" id="UP000307568">
    <property type="component" value="Segment"/>
</dbReference>
<evidence type="ECO:0000313" key="7">
    <source>
        <dbReference type="EMBL" id="QBH90677.1"/>
    </source>
</evidence>
<dbReference type="EMBL" id="MK128995">
    <property type="protein sequence ID" value="AYW33982.1"/>
    <property type="molecule type" value="Genomic_DNA"/>
</dbReference>
<reference evidence="1" key="7">
    <citation type="journal article" date="2019" name="Transbound. Emerg. Dis.">
        <title>Genome comparison of African swine fever virus China/2018/AnhuiXCGQ strain and related European p72 Genotype II strains.</title>
        <authorList>
            <person name="Bao J."/>
            <person name="Wang Q."/>
            <person name="Lin P."/>
            <person name="Liu C."/>
            <person name="Li L."/>
            <person name="Wu X."/>
            <person name="Chi T."/>
            <person name="Xu T."/>
            <person name="Ge S."/>
            <person name="Liu Y."/>
            <person name="Li J."/>
            <person name="Wang S."/>
            <person name="Qu H."/>
            <person name="Jin T."/>
            <person name="Wang Z."/>
        </authorList>
    </citation>
    <scope>NUCLEOTIDE SEQUENCE [LARGE SCALE GENOMIC DNA]</scope>
    <source>
        <strain evidence="1">China/2018/AnhuiXCGQ</strain>
    </source>
</reference>
<dbReference type="Proteomes" id="UP000324915">
    <property type="component" value="Segment"/>
</dbReference>
<reference evidence="26" key="4">
    <citation type="submission" date="2018-04" db="EMBL/GenBank/DDBJ databases">
        <authorList>
            <consortium name="IVD NGS Lab"/>
        </authorList>
    </citation>
    <scope>NUCLEOTIDE SEQUENCE [LARGE SCALE GENOMIC DNA]</scope>
    <source>
        <strain evidence="27">ASFV Belgium 2018/1</strain>
        <strain evidence="29">ASFV CzechRepublic 2017/1</strain>
        <strain evidence="4">ASFV Georgia 2007/1</strain>
        <strain evidence="5">ASFV Germany 2020/1</strain>
        <strain evidence="28">ASFV Moldova 2017/1</strain>
        <strain evidence="26">Estonia 2014</strain>
    </source>
</reference>
<dbReference type="RefSeq" id="YP_009927125.1">
    <property type="nucleotide sequence ID" value="NC_044959.2"/>
</dbReference>
<dbReference type="GeneID" id="59227086"/>
<dbReference type="EMBL" id="MK543947">
    <property type="protein sequence ID" value="QED90447.1"/>
    <property type="molecule type" value="Genomic_DNA"/>
</dbReference>
<evidence type="ECO:0000313" key="16">
    <source>
        <dbReference type="EMBL" id="QOW02806.1"/>
    </source>
</evidence>
<evidence type="ECO:0000313" key="30">
    <source>
        <dbReference type="Proteomes" id="UP000141072"/>
    </source>
</evidence>
<accession>A0A2X0RVJ0</accession>
<dbReference type="EMBL" id="LR722599">
    <property type="protein sequence ID" value="VVW94002.1"/>
    <property type="molecule type" value="Genomic_DNA"/>
</dbReference>
<evidence type="ECO:0000313" key="33">
    <source>
        <dbReference type="Proteomes" id="UP000326051"/>
    </source>
</evidence>
<reference evidence="8 31" key="10">
    <citation type="submission" date="2019-03" db="EMBL/GenBank/DDBJ databases">
        <title>Genome comparison of African swine fever virus ASFV-wbBS01 strain and different from ASFV-SY18 from domestic pig.</title>
        <authorList>
            <person name="Zhaowen R."/>
            <person name="Huancheng G."/>
            <person name="Changchun T."/>
        </authorList>
    </citation>
    <scope>NUCLEOTIDE SEQUENCE [LARGE SCALE GENOMIC DNA]</scope>
    <source>
        <strain evidence="8">ASFV-wbBS01</strain>
    </source>
</reference>
<dbReference type="Proteomes" id="UP000678137">
    <property type="component" value="Segment"/>
</dbReference>
<evidence type="ECO:0000313" key="10">
    <source>
        <dbReference type="EMBL" id="QEY87809.1"/>
    </source>
</evidence>
<dbReference type="KEGG" id="vg:59227086"/>
<dbReference type="Proteomes" id="UP000510925">
    <property type="component" value="Segment"/>
</dbReference>
<dbReference type="Proteomes" id="UP000664916">
    <property type="component" value="Segment"/>
</dbReference>
<reference evidence="22" key="18">
    <citation type="submission" date="2020-12" db="EMBL/GenBank/DDBJ databases">
        <authorList>
            <person name="Mileto P."/>
            <person name="Neave M."/>
            <person name="Williams D."/>
            <person name="Stevens V."/>
        </authorList>
    </citation>
    <scope>NUCLEOTIDE SEQUENCE</scope>
    <source>
        <strain evidence="22">ASFV/Timor-Leste/2019/1</strain>
    </source>
</reference>
<reference evidence="2" key="3">
    <citation type="journal article" date="2018" name="Virol. J.">
        <title>Intra-epidemic genome variation in highly pathogenic African swine fever virus (ASFV) from the country of Georgia.</title>
        <authorList>
            <person name="Farlow J."/>
            <person name="Donduashvili M."/>
            <person name="Kokhreidze M."/>
            <person name="Kotorashvili A."/>
            <person name="Vepkhvadze N.G."/>
            <person name="Kotaria N."/>
            <person name="Gulbani A."/>
        </authorList>
    </citation>
    <scope>NUCLEOTIDE SEQUENCE</scope>
    <source>
        <strain evidence="2">Georgia 2008/1</strain>
        <strain evidence="3">Georgia 2008/2</strain>
    </source>
</reference>
<reference evidence="11 34" key="6">
    <citation type="journal article" date="2019" name="Sci. China Life Sci.">
        <title>Nanopore sequencing of African swine fever virus.</title>
        <authorList>
            <person name="Jia L."/>
            <person name="Jiang M."/>
            <person name="Wu K."/>
            <person name="Hu J."/>
            <person name="Wang Y."/>
            <person name="Quan W."/>
            <person name="Hao M."/>
            <person name="Liu H."/>
            <person name="Wei H."/>
            <person name="Fan W."/>
            <person name="Liu W."/>
            <person name="Hu R."/>
            <person name="Wang D."/>
            <person name="Li J."/>
            <person name="Chen J."/>
            <person name="Liu D."/>
        </authorList>
    </citation>
    <scope>NUCLEOTIDE SEQUENCE [LARGE SCALE GENOMIC DNA]</scope>
    <source>
        <strain evidence="11 34">ASFV/pig/China/CAS19-01/2019</strain>
    </source>
</reference>
<reference evidence="20 37" key="16">
    <citation type="submission" date="2020-05" db="EMBL/GenBank/DDBJ databases">
        <title>Comparative Analysis of Full Genome Sequences of African Swine Fever Virus isolates in Russia in 2019.</title>
        <authorList>
            <person name="Mazloum A."/>
            <person name="Vlasova N.N."/>
        </authorList>
    </citation>
    <scope>NUCLEOTIDE SEQUENCE [LARGE SCALE GENOMIC DNA]</scope>
    <source>
        <strain evidence="20">ASFV/Kabardino-Balkaria 19/WB-964</strain>
    </source>
</reference>
<reference evidence="10" key="11">
    <citation type="submission" date="2019-03" db="EMBL/GenBank/DDBJ databases">
        <authorList>
            <person name="Cano-Gomez C."/>
            <person name="Arias M."/>
            <person name="Gallardo C."/>
            <person name="Fernandez-Pinero J."/>
        </authorList>
    </citation>
    <scope>NUCLEOTIDE SEQUENCE</scope>
    <source>
        <strain evidence="10">ASFV/LT14/1490</strain>
    </source>
</reference>
<dbReference type="EMBL" id="MW306192">
    <property type="protein sequence ID" value="QUQ60470.1"/>
    <property type="molecule type" value="Genomic_DNA"/>
</dbReference>
<dbReference type="Proteomes" id="UP000428265">
    <property type="component" value="Segment"/>
</dbReference>
<dbReference type="EMBL" id="MK940252">
    <property type="protein sequence ID" value="QIA61417.1"/>
    <property type="molecule type" value="Genomic_DNA"/>
</dbReference>
<dbReference type="Proteomes" id="UP000292678">
    <property type="component" value="Segment"/>
</dbReference>
<dbReference type="Proteomes" id="UP000593931">
    <property type="component" value="Segment"/>
</dbReference>
<evidence type="ECO:0000313" key="9">
    <source>
        <dbReference type="EMBL" id="QED90447.1"/>
    </source>
</evidence>
<dbReference type="Proteomes" id="UP000680325">
    <property type="component" value="Segment"/>
</dbReference>
<evidence type="ECO:0000313" key="35">
    <source>
        <dbReference type="Proteomes" id="UP000428265"/>
    </source>
</evidence>
<dbReference type="EMBL" id="MH910496">
    <property type="protein sequence ID" value="AZP54314.1"/>
    <property type="molecule type" value="Genomic_DNA"/>
</dbReference>
<evidence type="ECO:0000313" key="24">
    <source>
        <dbReference type="EMBL" id="QUQ60289.1"/>
    </source>
</evidence>
<dbReference type="Proteomes" id="UP000675950">
    <property type="component" value="Segment"/>
</dbReference>
<reference evidence="13" key="13">
    <citation type="submission" date="2019-05" db="EMBL/GenBank/DDBJ databases">
        <title>Nanopore Sequencing as a Rapidly Deployable African swine fever Outbreak Tool.</title>
        <authorList>
            <person name="Ren Z."/>
            <person name="Guo H."/>
            <person name="Tu C."/>
            <person name="Yan X."/>
            <person name="He B."/>
        </authorList>
    </citation>
    <scope>NUCLEOTIDE SEQUENCE</scope>
    <source>
        <strain evidence="13">CN/2019/InnerMongolia-AES01</strain>
    </source>
</reference>
<dbReference type="Proteomes" id="UP000325567">
    <property type="component" value="Segment"/>
</dbReference>
<evidence type="ECO:0000313" key="5">
    <source>
        <dbReference type="EMBL" id="CAD7112516.1"/>
    </source>
</evidence>
<organismHost>
    <name type="scientific">Sus scrofa</name>
    <name type="common">Pig</name>
    <dbReference type="NCBI Taxonomy" id="9823"/>
</organismHost>
<dbReference type="Proteomes" id="UP000594902">
    <property type="component" value="Segment"/>
</dbReference>
<organismHost>
    <name type="scientific">Ornithodoros moubata</name>
    <name type="common">Soft tick</name>
    <name type="synonym">Argasid tick</name>
    <dbReference type="NCBI Taxonomy" id="6938"/>
</organismHost>
<dbReference type="EMBL" id="MN715134">
    <property type="protein sequence ID" value="QGV56992.1"/>
    <property type="molecule type" value="Genomic_DNA"/>
</dbReference>
<dbReference type="EMBL" id="MW306191">
    <property type="protein sequence ID" value="QUQ60289.1"/>
    <property type="molecule type" value="Genomic_DNA"/>
</dbReference>
<organismHost>
    <name type="scientific">Phacochoerus africanus</name>
    <name type="common">Warthog</name>
    <dbReference type="NCBI Taxonomy" id="41426"/>
</organismHost>
<reference evidence="19" key="15">
    <citation type="submission" date="2020-03" db="EMBL/GenBank/DDBJ databases">
        <title>The first complete genome sequences of African swine fever viruses isolated Vietnam.</title>
        <authorList>
            <person name="Moon S.-H."/>
            <person name="Tran H.T.T."/>
            <person name="Truong A.D."/>
            <person name="Dang H.V."/>
            <person name="Tark D.-S."/>
            <person name="Oh Y."/>
            <person name="Cho H.-S."/>
        </authorList>
    </citation>
    <scope>NUCLEOTIDE SEQUENCE</scope>
    <source>
        <strain evidence="19">ASFV_Hanoi_2019</strain>
    </source>
</reference>
<dbReference type="EMBL" id="MT847620">
    <property type="protein sequence ID" value="QOW02617.1"/>
    <property type="molecule type" value="Genomic_DNA"/>
</dbReference>
<sequence>MVYNFNTLYDVGADPRNNIRNFKVVFLCYIQNLNFFL</sequence>
<evidence type="ECO:0000313" key="19">
    <source>
        <dbReference type="EMBL" id="QOY24287.1"/>
    </source>
</evidence>
<evidence type="ECO:0000313" key="21">
    <source>
        <dbReference type="EMBL" id="QST88088.1"/>
    </source>
</evidence>
<dbReference type="EMBL" id="LR899193">
    <property type="protein sequence ID" value="CAD7112516.1"/>
    <property type="molecule type" value="Genomic_DNA"/>
</dbReference>
<organismHost>
    <name type="scientific">Potamochoerus larvatus</name>
    <name type="common">Bushpig</name>
    <dbReference type="NCBI Taxonomy" id="273792"/>
</organismHost>
<dbReference type="EMBL" id="MT847623">
    <property type="protein sequence ID" value="QOW03178.1"/>
    <property type="molecule type" value="Genomic_DNA"/>
</dbReference>
<organism evidence="26">
    <name type="scientific">African swine fever virus</name>
    <name type="common">ASFV</name>
    <dbReference type="NCBI Taxonomy" id="10497"/>
    <lineage>
        <taxon>Viruses</taxon>
        <taxon>Varidnaviria</taxon>
        <taxon>Bamfordvirae</taxon>
        <taxon>Nucleocytoviricota</taxon>
        <taxon>Pokkesviricetes</taxon>
        <taxon>Asfuvirales</taxon>
        <taxon>Asfarviridae</taxon>
        <taxon>Asfivirus</taxon>
        <taxon>Asfivirus haemorrhagiae</taxon>
    </lineage>
</organism>
<dbReference type="EMBL" id="MK333181">
    <property type="protein sequence ID" value="QBH90677.1"/>
    <property type="molecule type" value="Genomic_DNA"/>
</dbReference>
<reference evidence="14 36" key="17">
    <citation type="submission" date="2020-05" db="EMBL/GenBank/DDBJ databases">
        <authorList>
            <person name="Zhang G."/>
            <person name="Li S."/>
            <person name="Lu G."/>
            <person name="Wang H."/>
            <person name="Zhou P."/>
            <person name="Ou J."/>
            <person name="Ji J."/>
            <person name="Ren Z."/>
            <person name="Cai S."/>
        </authorList>
    </citation>
    <scope>NUCLEOTIDE SEQUENCE [LARGE SCALE GENOMIC DNA]</scope>
    <source>
        <strain evidence="14">GZ201801</strain>
    </source>
</reference>
<evidence type="ECO:0000313" key="11">
    <source>
        <dbReference type="EMBL" id="QGJ83366.1"/>
    </source>
</evidence>
<evidence type="ECO:0000313" key="14">
    <source>
        <dbReference type="EMBL" id="QLF78534.1"/>
    </source>
</evidence>
<evidence type="ECO:0000313" key="15">
    <source>
        <dbReference type="EMBL" id="QOW02617.1"/>
    </source>
</evidence>
<evidence type="ECO:0000313" key="23">
    <source>
        <dbReference type="EMBL" id="QUQ60110.1"/>
    </source>
</evidence>
<dbReference type="EMBL" id="MW656282">
    <property type="protein sequence ID" value="QST88088.1"/>
    <property type="molecule type" value="Genomic_DNA"/>
</dbReference>
<dbReference type="EMBL" id="MT847622">
    <property type="protein sequence ID" value="QOW02992.1"/>
    <property type="molecule type" value="Genomic_DNA"/>
</dbReference>
<evidence type="ECO:0000313" key="18">
    <source>
        <dbReference type="EMBL" id="QOW03178.1"/>
    </source>
</evidence>
<dbReference type="Proteomes" id="UP000671820">
    <property type="component" value="Segment"/>
</dbReference>
<dbReference type="Proteomes" id="UP000595256">
    <property type="component" value="Segment"/>
</dbReference>
<reference evidence="15" key="14">
    <citation type="journal article" date="2020" name="Viruses">
        <title>The Spillover of African Swine Fever in Western Poland Revealed Its Estimated Origin on the Basis of O174L, K145R, MGF 505-5R and IGR I73R/I329L Genomic Sequences.</title>
        <authorList>
            <person name="Mazur-Panasiuk N."/>
            <person name="Walczak M."/>
            <person name="Juszkiewicz M."/>
            <person name="Wozniakowski G."/>
        </authorList>
    </citation>
    <scope>NUCLEOTIDE SEQUENCE [LARGE SCALE GENOMIC DNA]</scope>
    <source>
        <strain evidence="17">Pol17_31177_O81</strain>
        <strain evidence="15">Pol17_55892_C754</strain>
        <strain evidence="16">Pol18_28298_O111</strain>
        <strain evidence="18">Pol19_53050_C1959/19</strain>
    </source>
</reference>
<dbReference type="EMBL" id="MT847621">
    <property type="protein sequence ID" value="QOW02806.1"/>
    <property type="molecule type" value="Genomic_DNA"/>
</dbReference>
<dbReference type="EMBL" id="MT459800">
    <property type="protein sequence ID" value="QPB67529.1"/>
    <property type="molecule type" value="Genomic_DNA"/>
</dbReference>
<evidence type="ECO:0000313" key="4">
    <source>
        <dbReference type="EMBL" id="CAD2068363.1"/>
    </source>
</evidence>
<gene>
    <name evidence="26" type="primary">ASFV G ACD 00270 CDS</name>
    <name evidence="12" type="synonym">ASFV G ACD 00270</name>
    <name evidence="8" type="synonym">ASFV_Ch_ACD_00270</name>
    <name evidence="1" type="synonym">ASFV_G_ACD_00270</name>
    <name evidence="2" type="ORF">ASFV-Georgia_4-027</name>
</gene>
<reference evidence="4 30" key="1">
    <citation type="journal article" date="2011" name="Emerg. Infect. Dis.">
        <title>Genomic analysis of highly virulent Georgia 2007/1 isolate of African swine fever virus.</title>
        <authorList>
            <person name="Chapman D.A."/>
            <person name="Darby A.C."/>
            <person name="Da Silva M."/>
            <person name="Upton C."/>
            <person name="Radford A.D."/>
            <person name="Dixon L.K."/>
        </authorList>
    </citation>
    <scope>NUCLEOTIDE SEQUENCE [LARGE SCALE GENOMIC DNA]</scope>
    <source>
        <strain evidence="4">ASFV Georgia 2007/1</strain>
    </source>
</reference>
<evidence type="ECO:0000313" key="27">
    <source>
        <dbReference type="EMBL" id="VFV47936.1"/>
    </source>
</evidence>
<dbReference type="EMBL" id="MT166693">
    <property type="protein sequence ID" value="QOY24287.1"/>
    <property type="molecule type" value="Genomic_DNA"/>
</dbReference>
<dbReference type="Proteomes" id="UP000291821">
    <property type="component" value="Segment"/>
</dbReference>
<evidence type="ECO:0000313" key="3">
    <source>
        <dbReference type="EMBL" id="AZP54314.1"/>
    </source>
</evidence>
<evidence type="ECO:0000313" key="12">
    <source>
        <dbReference type="EMBL" id="QGV56992.1"/>
    </source>
</evidence>
<dbReference type="EMBL" id="MK333180">
    <property type="protein sequence ID" value="QBH90492.1"/>
    <property type="molecule type" value="Genomic_DNA"/>
</dbReference>
<evidence type="ECO:0000313" key="6">
    <source>
        <dbReference type="EMBL" id="QBH90492.1"/>
    </source>
</evidence>
<dbReference type="EMBL" id="MK628478">
    <property type="protein sequence ID" value="QEY87809.1"/>
    <property type="molecule type" value="Genomic_DNA"/>
</dbReference>
<evidence type="ECO:0000313" key="32">
    <source>
        <dbReference type="Proteomes" id="UP000324915"/>
    </source>
</evidence>
<reference evidence="10 33" key="2">
    <citation type="journal article" date="2017" name="Transbound. Emerg. Dis.">
        <title>Experimental Infection of Domestic Pigs with African Swine Fever Virus Lithuania 2014 Genotype II Field Isolate.</title>
        <authorList>
            <person name="Gallardo C."/>
            <person name="Soler A."/>
            <person name="Nieto R."/>
            <person name="Cano C."/>
            <person name="Pelayo V."/>
            <person name="Sanchez M.A."/>
            <person name="Pridotkas G."/>
            <person name="Fernandez-Pinero J."/>
            <person name="Briones V."/>
            <person name="Arias M."/>
        </authorList>
    </citation>
    <scope>NUCLEOTIDE SEQUENCE [LARGE SCALE GENOMIC DNA]</scope>
    <source>
        <strain evidence="10">ASFV/LT14/1490</strain>
    </source>
</reference>
<evidence type="ECO:0000313" key="26">
    <source>
        <dbReference type="EMBL" id="SPS73427.1"/>
    </source>
</evidence>
<dbReference type="EMBL" id="MT496893">
    <property type="protein sequence ID" value="QLF78534.1"/>
    <property type="molecule type" value="Genomic_DNA"/>
</dbReference>
<evidence type="ECO:0000313" key="31">
    <source>
        <dbReference type="Proteomes" id="UP000316600"/>
    </source>
</evidence>
<dbReference type="Proteomes" id="UP000327056">
    <property type="component" value="Segment"/>
</dbReference>